<evidence type="ECO:0000313" key="2">
    <source>
        <dbReference type="Proteomes" id="UP000828048"/>
    </source>
</evidence>
<protein>
    <submittedName>
        <fullName evidence="1">Uncharacterized protein</fullName>
    </submittedName>
</protein>
<accession>A0ACB7XIK4</accession>
<evidence type="ECO:0000313" key="1">
    <source>
        <dbReference type="EMBL" id="KAH7840487.1"/>
    </source>
</evidence>
<comment type="caution">
    <text evidence="1">The sequence shown here is derived from an EMBL/GenBank/DDBJ whole genome shotgun (WGS) entry which is preliminary data.</text>
</comment>
<proteinExistence type="predicted"/>
<gene>
    <name evidence="1" type="ORF">Vadar_017572</name>
</gene>
<organism evidence="1 2">
    <name type="scientific">Vaccinium darrowii</name>
    <dbReference type="NCBI Taxonomy" id="229202"/>
    <lineage>
        <taxon>Eukaryota</taxon>
        <taxon>Viridiplantae</taxon>
        <taxon>Streptophyta</taxon>
        <taxon>Embryophyta</taxon>
        <taxon>Tracheophyta</taxon>
        <taxon>Spermatophyta</taxon>
        <taxon>Magnoliopsida</taxon>
        <taxon>eudicotyledons</taxon>
        <taxon>Gunneridae</taxon>
        <taxon>Pentapetalae</taxon>
        <taxon>asterids</taxon>
        <taxon>Ericales</taxon>
        <taxon>Ericaceae</taxon>
        <taxon>Vaccinioideae</taxon>
        <taxon>Vaccinieae</taxon>
        <taxon>Vaccinium</taxon>
    </lineage>
</organism>
<name>A0ACB7XIK4_9ERIC</name>
<reference evidence="1 2" key="1">
    <citation type="journal article" date="2021" name="Hortic Res">
        <title>High-quality reference genome and annotation aids understanding of berry development for evergreen blueberry (Vaccinium darrowii).</title>
        <authorList>
            <person name="Yu J."/>
            <person name="Hulse-Kemp A.M."/>
            <person name="Babiker E."/>
            <person name="Staton M."/>
        </authorList>
    </citation>
    <scope>NUCLEOTIDE SEQUENCE [LARGE SCALE GENOMIC DNA]</scope>
    <source>
        <strain evidence="2">cv. NJ 8807/NJ 8810</strain>
        <tissue evidence="1">Young leaf</tissue>
    </source>
</reference>
<dbReference type="EMBL" id="CM037160">
    <property type="protein sequence ID" value="KAH7840487.1"/>
    <property type="molecule type" value="Genomic_DNA"/>
</dbReference>
<keyword evidence="2" id="KW-1185">Reference proteome</keyword>
<dbReference type="Proteomes" id="UP000828048">
    <property type="component" value="Chromosome 10"/>
</dbReference>
<sequence>MNFTDPSTALLAAAGGHTVKLFDASVDSGDPCVMSYTPSPGFQVNSVKWNHTNLVVASAGDDKKISLWRKNGESMGTIPMAGTDVVDNIEETIMAISFSNKSSRYLCSGGSGQVVRIWDLQRKRCIKWLKGHTDTITGAMYNCKDEHLASVSLSGDVILHSLASGAKAAEFKDPKNQVLRVLDYSRISRHLLATAGDDGSIHLWDTIGRGPKISWLKQHSAPTAGICFSPSNDKVIATVGLDKKLYTFDSGSRRHSFCIPYEAPFSSLAYRDDGLILAAGTSSGQVVFYDVRGKPQPLTVLRAFGNSEAVTSLCWQRSKPVVVNENNCTAETALLGGALEDSILMPDPLPSMTPSSASTLNSLNSSTLETPLKSTLWSGGALARLNATRSYNFKDDMEVFSPLMEVQPITPSVSKLWEGREGLKKDHLLVDNKPSALFSPSSKRYSPSEGGGSDFHPIFDWKASSTAKQDDTRSIPQLVSTPAASSKSDDSSITPPEAWGGERLSDKFTNHRQPGTLPSRFALSTSTSLMSGSMFSGFQDLALSTSQTSTSYLTSSSPTMASLHYRNTSSNQETSLGFSELVPFNSASLSSNPDSMGPALGPPRRFSTYAERTSTLSSLSDRTASLLEGLPKTMKTAAETKDARWNVPQVQKIPSKNDTQEGSSFTLQLFQRALEETLASFRKSLHEDMRNLHIEVLRQFHMQEMEMSSVLGSFRQNQAELRADVQSLREEIQQLRQLM</sequence>